<proteinExistence type="predicted"/>
<evidence type="ECO:0000256" key="1">
    <source>
        <dbReference type="SAM" id="Coils"/>
    </source>
</evidence>
<reference evidence="3" key="1">
    <citation type="submission" date="2020-11" db="EMBL/GenBank/DDBJ databases">
        <authorList>
            <consortium name="DOE Joint Genome Institute"/>
            <person name="Ahrendt S."/>
            <person name="Riley R."/>
            <person name="Andreopoulos W."/>
            <person name="Labutti K."/>
            <person name="Pangilinan J."/>
            <person name="Ruiz-Duenas F.J."/>
            <person name="Barrasa J.M."/>
            <person name="Sanchez-Garcia M."/>
            <person name="Camarero S."/>
            <person name="Miyauchi S."/>
            <person name="Serrano A."/>
            <person name="Linde D."/>
            <person name="Babiker R."/>
            <person name="Drula E."/>
            <person name="Ayuso-Fernandez I."/>
            <person name="Pacheco R."/>
            <person name="Padilla G."/>
            <person name="Ferreira P."/>
            <person name="Barriuso J."/>
            <person name="Kellner H."/>
            <person name="Castanera R."/>
            <person name="Alfaro M."/>
            <person name="Ramirez L."/>
            <person name="Pisabarro A.G."/>
            <person name="Kuo A."/>
            <person name="Tritt A."/>
            <person name="Lipzen A."/>
            <person name="He G."/>
            <person name="Yan M."/>
            <person name="Ng V."/>
            <person name="Cullen D."/>
            <person name="Martin F."/>
            <person name="Rosso M.-N."/>
            <person name="Henrissat B."/>
            <person name="Hibbett D."/>
            <person name="Martinez A.T."/>
            <person name="Grigoriev I.V."/>
        </authorList>
    </citation>
    <scope>NUCLEOTIDE SEQUENCE</scope>
    <source>
        <strain evidence="3">CBS 506.95</strain>
    </source>
</reference>
<feature type="compositionally biased region" description="Polar residues" evidence="2">
    <location>
        <begin position="510"/>
        <end position="529"/>
    </location>
</feature>
<dbReference type="InterPro" id="IPR007483">
    <property type="entry name" value="Hamartin"/>
</dbReference>
<feature type="coiled-coil region" evidence="1">
    <location>
        <begin position="823"/>
        <end position="926"/>
    </location>
</feature>
<accession>A0A9P6JV62</accession>
<dbReference type="Proteomes" id="UP000807306">
    <property type="component" value="Unassembled WGS sequence"/>
</dbReference>
<dbReference type="Gene3D" id="1.10.287.1490">
    <property type="match status" value="1"/>
</dbReference>
<feature type="compositionally biased region" description="Low complexity" evidence="2">
    <location>
        <begin position="593"/>
        <end position="612"/>
    </location>
</feature>
<protein>
    <recommendedName>
        <fullName evidence="5">Hamartin</fullName>
    </recommendedName>
</protein>
<dbReference type="OrthoDB" id="28737at2759"/>
<dbReference type="GO" id="GO:0051726">
    <property type="term" value="P:regulation of cell cycle"/>
    <property type="evidence" value="ECO:0007669"/>
    <property type="project" value="TreeGrafter"/>
</dbReference>
<evidence type="ECO:0000313" key="4">
    <source>
        <dbReference type="Proteomes" id="UP000807306"/>
    </source>
</evidence>
<keyword evidence="4" id="KW-1185">Reference proteome</keyword>
<feature type="compositionally biased region" description="Polar residues" evidence="2">
    <location>
        <begin position="619"/>
        <end position="628"/>
    </location>
</feature>
<name>A0A9P6JV62_9AGAR</name>
<feature type="region of interest" description="Disordered" evidence="2">
    <location>
        <begin position="508"/>
        <end position="529"/>
    </location>
</feature>
<keyword evidence="1" id="KW-0175">Coiled coil</keyword>
<evidence type="ECO:0000313" key="3">
    <source>
        <dbReference type="EMBL" id="KAF9533539.1"/>
    </source>
</evidence>
<gene>
    <name evidence="3" type="ORF">CPB83DRAFT_480311</name>
</gene>
<dbReference type="PANTHER" id="PTHR15154">
    <property type="entry name" value="HAMARTIN"/>
    <property type="match status" value="1"/>
</dbReference>
<dbReference type="AlphaFoldDB" id="A0A9P6JV62"/>
<evidence type="ECO:0000256" key="2">
    <source>
        <dbReference type="SAM" id="MobiDB-lite"/>
    </source>
</evidence>
<sequence length="951" mass="108081">MPNPAAQVRSTLANEADALPPTDLLALVDDFVLDCAAASSEDAHRLISQLEEDLQEVYREGLVYGTLEQIETFLAVLYHLGPVLPSTAIISWFDLVLRPALREPKLPTQAINHAKELIISSFHKATNASEILLKSIGDFRRRLMDLYLLDAFNEGKGEDILEWAELPREERKKKTLWKHNLEDVLLSFGNERPEDLLDEIDSHFVNPSSRLQLLSLLNMFTNAPSFSKAASVLPKHQLMQHLLWSLLFDSSSTVATLGVTLLVKLLPSIAVRAPDTLKPMLPKLLAILARIMCWKERPASLSLVPSTSIFNPDENQRIDESLERELERETNPSLSLHVLPSIQWERLDMTFNHAASLPPSSRNYFTMLYYLYPSNTLRFLRSPVNYLETAGEESPFIDGWIKTFDQDEIRRRSENLVREHNCHPLIIWRDAVVELEEPEFWLKYEMSRIVSEAPMLDVRNLALAMQTKYAALTQASSAARLSNSTPTPHNFQQLASDPPQEGLMNADAATASSTTVPSRQPSISSALSVTDTTSPRFIQTIDFSSGKAVISLQDMINTTIALRSNLDVEVVHPSGMWKEDLWTTNSIPTSAVASKAPSPDTSKSTSTASSPPGMEHPPSTDSTHTQMQPKEDSNEAHVAQAVSGLQREILLLRNDLNFELWLSRENAKHIGRLYQDRILMRSADAERQGLYNKLRGYRLKVNQLENDKEAQKQSASDMKNKYAEWNIELSQRLKELKDEKKGWMEERKELRRKGEELKAHFEAQAKLLADATKEVFELQTQRKANQHKIDRLHDYEAQISQFLKVRKTWDQDFQTFNAREEDIKLMQAQYKQMQMRVDCLEKTQIESDDTARSQRRQIQNLETRIAHLHEQTLENPSMEFIQNEVAAYSHERGSLKSANEKLRDENAELKDELEELKAMVEVLKAQHTGRRGLVGEPKSPVFAGSPPFGLG</sequence>
<dbReference type="EMBL" id="MU157828">
    <property type="protein sequence ID" value="KAF9533539.1"/>
    <property type="molecule type" value="Genomic_DNA"/>
</dbReference>
<organism evidence="3 4">
    <name type="scientific">Crepidotus variabilis</name>
    <dbReference type="NCBI Taxonomy" id="179855"/>
    <lineage>
        <taxon>Eukaryota</taxon>
        <taxon>Fungi</taxon>
        <taxon>Dikarya</taxon>
        <taxon>Basidiomycota</taxon>
        <taxon>Agaricomycotina</taxon>
        <taxon>Agaricomycetes</taxon>
        <taxon>Agaricomycetidae</taxon>
        <taxon>Agaricales</taxon>
        <taxon>Agaricineae</taxon>
        <taxon>Crepidotaceae</taxon>
        <taxon>Crepidotus</taxon>
    </lineage>
</organism>
<dbReference type="GO" id="GO:0032007">
    <property type="term" value="P:negative regulation of TOR signaling"/>
    <property type="evidence" value="ECO:0007669"/>
    <property type="project" value="TreeGrafter"/>
</dbReference>
<feature type="coiled-coil region" evidence="1">
    <location>
        <begin position="687"/>
        <end position="760"/>
    </location>
</feature>
<comment type="caution">
    <text evidence="3">The sequence shown here is derived from an EMBL/GenBank/DDBJ whole genome shotgun (WGS) entry which is preliminary data.</text>
</comment>
<dbReference type="GO" id="GO:0033596">
    <property type="term" value="C:TSC1-TSC2 complex"/>
    <property type="evidence" value="ECO:0007669"/>
    <property type="project" value="TreeGrafter"/>
</dbReference>
<evidence type="ECO:0008006" key="5">
    <source>
        <dbReference type="Google" id="ProtNLM"/>
    </source>
</evidence>
<dbReference type="PANTHER" id="PTHR15154:SF2">
    <property type="entry name" value="HAMARTIN"/>
    <property type="match status" value="1"/>
</dbReference>
<feature type="region of interest" description="Disordered" evidence="2">
    <location>
        <begin position="590"/>
        <end position="639"/>
    </location>
</feature>
<feature type="region of interest" description="Disordered" evidence="2">
    <location>
        <begin position="931"/>
        <end position="951"/>
    </location>
</feature>